<accession>A0ABV4QMY9</accession>
<evidence type="ECO:0000313" key="3">
    <source>
        <dbReference type="Proteomes" id="UP001569963"/>
    </source>
</evidence>
<comment type="caution">
    <text evidence="2">The sequence shown here is derived from an EMBL/GenBank/DDBJ whole genome shotgun (WGS) entry which is preliminary data.</text>
</comment>
<evidence type="ECO:0000313" key="2">
    <source>
        <dbReference type="EMBL" id="MFA1544535.1"/>
    </source>
</evidence>
<dbReference type="Proteomes" id="UP001569963">
    <property type="component" value="Unassembled WGS sequence"/>
</dbReference>
<feature type="domain" description="Tetratrico peptide repeat group 5" evidence="1">
    <location>
        <begin position="86"/>
        <end position="204"/>
    </location>
</feature>
<dbReference type="SUPFAM" id="SSF48452">
    <property type="entry name" value="TPR-like"/>
    <property type="match status" value="1"/>
</dbReference>
<dbReference type="InterPro" id="IPR011990">
    <property type="entry name" value="TPR-like_helical_dom_sf"/>
</dbReference>
<keyword evidence="3" id="KW-1185">Reference proteome</keyword>
<dbReference type="RefSeq" id="WP_371955074.1">
    <property type="nucleotide sequence ID" value="NZ_JAXCEI010000033.1"/>
</dbReference>
<dbReference type="Gene3D" id="1.25.40.10">
    <property type="entry name" value="Tetratricopeptide repeat domain"/>
    <property type="match status" value="1"/>
</dbReference>
<organism evidence="2 3">
    <name type="scientific">Actinomadura monticuli</name>
    <dbReference type="NCBI Taxonomy" id="3097367"/>
    <lineage>
        <taxon>Bacteria</taxon>
        <taxon>Bacillati</taxon>
        <taxon>Actinomycetota</taxon>
        <taxon>Actinomycetes</taxon>
        <taxon>Streptosporangiales</taxon>
        <taxon>Thermomonosporaceae</taxon>
        <taxon>Actinomadura</taxon>
    </lineage>
</organism>
<reference evidence="2 3" key="1">
    <citation type="submission" date="2023-11" db="EMBL/GenBank/DDBJ databases">
        <title>Actinomadura monticuli sp. nov., isolated from volcanic ash.</title>
        <authorList>
            <person name="Lee S.D."/>
            <person name="Yang H."/>
            <person name="Kim I.S."/>
        </authorList>
    </citation>
    <scope>NUCLEOTIDE SEQUENCE [LARGE SCALE GENOMIC DNA]</scope>
    <source>
        <strain evidence="2 3">DLS-62</strain>
    </source>
</reference>
<protein>
    <submittedName>
        <fullName evidence="2">Tetratricopeptide repeat protein</fullName>
    </submittedName>
</protein>
<evidence type="ECO:0000259" key="1">
    <source>
        <dbReference type="Pfam" id="PF12688"/>
    </source>
</evidence>
<dbReference type="EMBL" id="JAXCEI010000033">
    <property type="protein sequence ID" value="MFA1544535.1"/>
    <property type="molecule type" value="Genomic_DNA"/>
</dbReference>
<gene>
    <name evidence="2" type="ORF">SM611_36905</name>
</gene>
<name>A0ABV4QMY9_9ACTN</name>
<proteinExistence type="predicted"/>
<dbReference type="Pfam" id="PF12688">
    <property type="entry name" value="TPR_5"/>
    <property type="match status" value="1"/>
</dbReference>
<dbReference type="InterPro" id="IPR041656">
    <property type="entry name" value="TPR_5"/>
</dbReference>
<sequence>MARPQSNGPILPQHRLHDRCAFTYRRPPVSPTAQVISASILKFMITPGRDWERRMADLWAVFDDHEPADFLTKVGELTGELPAGHPVAEYELGSAYDSIGEEAEAAAHYRNAFAAGLDEDRRRQATIQFASTLRNLGQVEESAALLTAERDAASDELDDAVTAFLALALTDLGREREAAGLALQALSRHLPRYNRSLSNYAKTLMEQ</sequence>